<dbReference type="Proteomes" id="UP000001745">
    <property type="component" value="Unassembled WGS sequence"/>
</dbReference>
<evidence type="ECO:0008006" key="3">
    <source>
        <dbReference type="Google" id="ProtNLM"/>
    </source>
</evidence>
<organism evidence="1 2">
    <name type="scientific">Talaromyces stipitatus (strain ATCC 10500 / CBS 375.48 / QM 6759 / NRRL 1006)</name>
    <name type="common">Penicillium stipitatum</name>
    <dbReference type="NCBI Taxonomy" id="441959"/>
    <lineage>
        <taxon>Eukaryota</taxon>
        <taxon>Fungi</taxon>
        <taxon>Dikarya</taxon>
        <taxon>Ascomycota</taxon>
        <taxon>Pezizomycotina</taxon>
        <taxon>Eurotiomycetes</taxon>
        <taxon>Eurotiomycetidae</taxon>
        <taxon>Eurotiales</taxon>
        <taxon>Trichocomaceae</taxon>
        <taxon>Talaromyces</taxon>
        <taxon>Talaromyces sect. Talaromyces</taxon>
    </lineage>
</organism>
<dbReference type="HOGENOM" id="CLU_2374216_0_0_1"/>
<dbReference type="EMBL" id="EQ962652">
    <property type="protein sequence ID" value="EED22563.1"/>
    <property type="molecule type" value="Genomic_DNA"/>
</dbReference>
<gene>
    <name evidence="1" type="ORF">TSTA_060550</name>
</gene>
<dbReference type="RefSeq" id="XP_002339950.1">
    <property type="nucleotide sequence ID" value="XM_002339909.1"/>
</dbReference>
<dbReference type="VEuPathDB" id="FungiDB:TSTA_060550"/>
<reference evidence="2" key="1">
    <citation type="journal article" date="2015" name="Genome Announc.">
        <title>Genome sequence of the AIDS-associated pathogen Penicillium marneffei (ATCC18224) and its near taxonomic relative Talaromyces stipitatus (ATCC10500).</title>
        <authorList>
            <person name="Nierman W.C."/>
            <person name="Fedorova-Abrams N.D."/>
            <person name="Andrianopoulos A."/>
        </authorList>
    </citation>
    <scope>NUCLEOTIDE SEQUENCE [LARGE SCALE GENOMIC DNA]</scope>
    <source>
        <strain evidence="2">ATCC 10500 / CBS 375.48 / QM 6759 / NRRL 1006</strain>
    </source>
</reference>
<dbReference type="InParanoid" id="B8LU91"/>
<evidence type="ECO:0000313" key="2">
    <source>
        <dbReference type="Proteomes" id="UP000001745"/>
    </source>
</evidence>
<dbReference type="OrthoDB" id="4837779at2759"/>
<protein>
    <recommendedName>
        <fullName evidence="3">HAT C-terminal dimerisation domain-containing protein</fullName>
    </recommendedName>
</protein>
<evidence type="ECO:0000313" key="1">
    <source>
        <dbReference type="EMBL" id="EED22563.1"/>
    </source>
</evidence>
<keyword evidence="2" id="KW-1185">Reference proteome</keyword>
<dbReference type="OMA" id="RSHHMIG"/>
<dbReference type="PhylomeDB" id="B8LU91"/>
<sequence>MDKFTKKMDSNIIYYVAAILNPRVKTSFIQAQMSKSDADVIVSNIREYLKKQYPASPISSSSVERPPDIISDIDWYLDSSPEMWSHSMIEDGDPN</sequence>
<name>B8LU91_TALSN</name>
<dbReference type="GeneID" id="8108605"/>
<dbReference type="AlphaFoldDB" id="B8LU91"/>
<dbReference type="STRING" id="441959.B8LU91"/>
<proteinExistence type="predicted"/>
<accession>B8LU91</accession>